<keyword evidence="2" id="KW-0813">Transport</keyword>
<evidence type="ECO:0000256" key="3">
    <source>
        <dbReference type="ARBA" id="ARBA00022475"/>
    </source>
</evidence>
<feature type="transmembrane region" description="Helical" evidence="7">
    <location>
        <begin position="56"/>
        <end position="77"/>
    </location>
</feature>
<proteinExistence type="predicted"/>
<evidence type="ECO:0000256" key="2">
    <source>
        <dbReference type="ARBA" id="ARBA00022448"/>
    </source>
</evidence>
<feature type="transmembrane region" description="Helical" evidence="7">
    <location>
        <begin position="323"/>
        <end position="342"/>
    </location>
</feature>
<feature type="transmembrane region" description="Helical" evidence="7">
    <location>
        <begin position="133"/>
        <end position="154"/>
    </location>
</feature>
<feature type="transmembrane region" description="Helical" evidence="7">
    <location>
        <begin position="273"/>
        <end position="302"/>
    </location>
</feature>
<reference evidence="8" key="1">
    <citation type="submission" date="2017-04" db="EMBL/GenBank/DDBJ databases">
        <title>Complete Genome Sequences of Twelve Strains of a Stable Defined Moderately Diverse Mouse Microbiota 2 (sDMDMm2).</title>
        <authorList>
            <person name="Uchimura Y."/>
            <person name="Wyss M."/>
            <person name="Brugiroux S."/>
            <person name="Limenitakis J.P."/>
            <person name="Stecher B."/>
            <person name="McCoy K.D."/>
            <person name="Macpherson A.J."/>
        </authorList>
    </citation>
    <scope>NUCLEOTIDE SEQUENCE</scope>
    <source>
        <strain evidence="8">YL58</strain>
    </source>
</reference>
<dbReference type="PANTHER" id="PTHR42925">
    <property type="entry name" value="MULTIDRUG AND TOXIN EFFLUX PROTEIN MATE FAMILY"/>
    <property type="match status" value="1"/>
</dbReference>
<dbReference type="InterPro" id="IPR002528">
    <property type="entry name" value="MATE_fam"/>
</dbReference>
<evidence type="ECO:0000313" key="9">
    <source>
        <dbReference type="Proteomes" id="UP000092574"/>
    </source>
</evidence>
<feature type="transmembrane region" description="Helical" evidence="7">
    <location>
        <begin position="98"/>
        <end position="121"/>
    </location>
</feature>
<keyword evidence="5 7" id="KW-1133">Transmembrane helix</keyword>
<dbReference type="InterPro" id="IPR047135">
    <property type="entry name" value="YsiQ"/>
</dbReference>
<feature type="transmembrane region" description="Helical" evidence="7">
    <location>
        <begin position="161"/>
        <end position="187"/>
    </location>
</feature>
<feature type="transmembrane region" description="Helical" evidence="7">
    <location>
        <begin position="362"/>
        <end position="382"/>
    </location>
</feature>
<dbReference type="OrthoDB" id="9780160at2"/>
<dbReference type="PIRSF" id="PIRSF006603">
    <property type="entry name" value="DinF"/>
    <property type="match status" value="1"/>
</dbReference>
<keyword evidence="4 7" id="KW-0812">Transmembrane</keyword>
<comment type="subcellular location">
    <subcellularLocation>
        <location evidence="1">Cell membrane</location>
        <topology evidence="1">Multi-pass membrane protein</topology>
    </subcellularLocation>
</comment>
<evidence type="ECO:0000256" key="7">
    <source>
        <dbReference type="SAM" id="Phobius"/>
    </source>
</evidence>
<evidence type="ECO:0000256" key="6">
    <source>
        <dbReference type="ARBA" id="ARBA00023136"/>
    </source>
</evidence>
<keyword evidence="6 7" id="KW-0472">Membrane</keyword>
<evidence type="ECO:0000256" key="4">
    <source>
        <dbReference type="ARBA" id="ARBA00022692"/>
    </source>
</evidence>
<evidence type="ECO:0000256" key="5">
    <source>
        <dbReference type="ARBA" id="ARBA00022989"/>
    </source>
</evidence>
<feature type="transmembrane region" description="Helical" evidence="7">
    <location>
        <begin position="240"/>
        <end position="261"/>
    </location>
</feature>
<keyword evidence="3" id="KW-1003">Cell membrane</keyword>
<sequence>MEIAATRQSTFYKDMFRLALPIVIQNLITTAVSSADVIMLGWVSQTALAAGSLASQIMFILNLVYSGIASGVIMLAAQYWGKQDTETIERIMGIGMRLSILISSLFFVLACFFPRLLMVIFTSDQDLIAAGIPYLRIVGISYLFMSISQVYLCTMRSIERVIFATATNASALGLNIILNAVFIFGLFGLPRMGIVGVAMATTIARGVELAICLLDACRFKTIRFRPKTIIERHKLLFKDFIRYSLPAFGNEVSWGVAFSMYSVIMGHLGSDMVAANAVVIVARNLGTVVCFGLANAGAILLGKSIGAGFMDTVKEDSTRFCKITFISGIVGGIIIFLLRPLFMNMADLTPTAQEYLSTMLYINMYYVLGQAMNTTVICGIFRSGGDSRWGFLCDFIDMWLFAVPLGFISAFLLKLPPMWVYFLICLDEFVKMPFIYRHYKSYKWLQNITRDF</sequence>
<feature type="transmembrane region" description="Helical" evidence="7">
    <location>
        <begin position="389"/>
        <end position="412"/>
    </location>
</feature>
<dbReference type="STRING" id="1796616.A4V09_04630"/>
<dbReference type="AlphaFoldDB" id="A0A1C7I7X9"/>
<keyword evidence="9" id="KW-1185">Reference proteome</keyword>
<dbReference type="Proteomes" id="UP000092574">
    <property type="component" value="Chromosome"/>
</dbReference>
<evidence type="ECO:0000313" key="8">
    <source>
        <dbReference type="EMBL" id="ANU75108.1"/>
    </source>
</evidence>
<dbReference type="GO" id="GO:0005886">
    <property type="term" value="C:plasma membrane"/>
    <property type="evidence" value="ECO:0007669"/>
    <property type="project" value="UniProtKB-SubCell"/>
</dbReference>
<dbReference type="GO" id="GO:0042910">
    <property type="term" value="F:xenobiotic transmembrane transporter activity"/>
    <property type="evidence" value="ECO:0007669"/>
    <property type="project" value="InterPro"/>
</dbReference>
<feature type="transmembrane region" description="Helical" evidence="7">
    <location>
        <begin position="20"/>
        <end position="44"/>
    </location>
</feature>
<feature type="transmembrane region" description="Helical" evidence="7">
    <location>
        <begin position="193"/>
        <end position="219"/>
    </location>
</feature>
<accession>A0A1C7I7X9</accession>
<dbReference type="GO" id="GO:0015297">
    <property type="term" value="F:antiporter activity"/>
    <property type="evidence" value="ECO:0007669"/>
    <property type="project" value="InterPro"/>
</dbReference>
<dbReference type="NCBIfam" id="TIGR00797">
    <property type="entry name" value="matE"/>
    <property type="match status" value="1"/>
</dbReference>
<dbReference type="RefSeq" id="WP_065541323.1">
    <property type="nucleotide sequence ID" value="NZ_CP015405.2"/>
</dbReference>
<dbReference type="CDD" id="cd13134">
    <property type="entry name" value="MATE_like_8"/>
    <property type="match status" value="1"/>
</dbReference>
<protein>
    <submittedName>
        <fullName evidence="8">MATE family efflux transporter</fullName>
    </submittedName>
</protein>
<dbReference type="PANTHER" id="PTHR42925:SF2">
    <property type="entry name" value="NA+ DRIVEN MULTIDRUG EFFLUX PUMP"/>
    <property type="match status" value="1"/>
</dbReference>
<dbReference type="EMBL" id="CP015405">
    <property type="protein sequence ID" value="ANU75108.1"/>
    <property type="molecule type" value="Genomic_DNA"/>
</dbReference>
<dbReference type="Pfam" id="PF01554">
    <property type="entry name" value="MatE"/>
    <property type="match status" value="2"/>
</dbReference>
<dbReference type="KEGG" id="byl:A4V09_04630"/>
<gene>
    <name evidence="8" type="ORF">A4V09_04630</name>
</gene>
<organism evidence="8 9">
    <name type="scientific">Blautia pseudococcoides</name>
    <dbReference type="NCBI Taxonomy" id="1796616"/>
    <lineage>
        <taxon>Bacteria</taxon>
        <taxon>Bacillati</taxon>
        <taxon>Bacillota</taxon>
        <taxon>Clostridia</taxon>
        <taxon>Lachnospirales</taxon>
        <taxon>Lachnospiraceae</taxon>
        <taxon>Blautia</taxon>
    </lineage>
</organism>
<dbReference type="InterPro" id="IPR048279">
    <property type="entry name" value="MdtK-like"/>
</dbReference>
<evidence type="ECO:0000256" key="1">
    <source>
        <dbReference type="ARBA" id="ARBA00004651"/>
    </source>
</evidence>
<name>A0A1C7I7X9_9FIRM</name>